<name>A0AA40KND3_9HYME</name>
<dbReference type="EMBL" id="JAHYIQ010000013">
    <property type="protein sequence ID" value="KAK1126711.1"/>
    <property type="molecule type" value="Genomic_DNA"/>
</dbReference>
<organism evidence="1 2">
    <name type="scientific">Melipona bicolor</name>
    <dbReference type="NCBI Taxonomy" id="60889"/>
    <lineage>
        <taxon>Eukaryota</taxon>
        <taxon>Metazoa</taxon>
        <taxon>Ecdysozoa</taxon>
        <taxon>Arthropoda</taxon>
        <taxon>Hexapoda</taxon>
        <taxon>Insecta</taxon>
        <taxon>Pterygota</taxon>
        <taxon>Neoptera</taxon>
        <taxon>Endopterygota</taxon>
        <taxon>Hymenoptera</taxon>
        <taxon>Apocrita</taxon>
        <taxon>Aculeata</taxon>
        <taxon>Apoidea</taxon>
        <taxon>Anthophila</taxon>
        <taxon>Apidae</taxon>
        <taxon>Melipona</taxon>
    </lineage>
</organism>
<dbReference type="AlphaFoldDB" id="A0AA40KND3"/>
<protein>
    <submittedName>
        <fullName evidence="1">Uncharacterized protein</fullName>
    </submittedName>
</protein>
<evidence type="ECO:0000313" key="1">
    <source>
        <dbReference type="EMBL" id="KAK1126711.1"/>
    </source>
</evidence>
<gene>
    <name evidence="1" type="ORF">K0M31_004335</name>
</gene>
<sequence>GYNYTYSLHEKCVNFARYVKVHSFSRNIFASVIKSRVSRRVISTKTLDTSTNSLERQRVSFLFFCLGNAPMERSKKFIALPIAGNMSNRRNLRLLAVARHYTE</sequence>
<dbReference type="Proteomes" id="UP001177670">
    <property type="component" value="Unassembled WGS sequence"/>
</dbReference>
<proteinExistence type="predicted"/>
<comment type="caution">
    <text evidence="1">The sequence shown here is derived from an EMBL/GenBank/DDBJ whole genome shotgun (WGS) entry which is preliminary data.</text>
</comment>
<feature type="non-terminal residue" evidence="1">
    <location>
        <position position="1"/>
    </location>
</feature>
<evidence type="ECO:0000313" key="2">
    <source>
        <dbReference type="Proteomes" id="UP001177670"/>
    </source>
</evidence>
<accession>A0AA40KND3</accession>
<keyword evidence="2" id="KW-1185">Reference proteome</keyword>
<reference evidence="1" key="1">
    <citation type="submission" date="2021-10" db="EMBL/GenBank/DDBJ databases">
        <title>Melipona bicolor Genome sequencing and assembly.</title>
        <authorList>
            <person name="Araujo N.S."/>
            <person name="Arias M.C."/>
        </authorList>
    </citation>
    <scope>NUCLEOTIDE SEQUENCE</scope>
    <source>
        <strain evidence="1">USP_2M_L1-L4_2017</strain>
        <tissue evidence="1">Whole body</tissue>
    </source>
</reference>